<evidence type="ECO:0000259" key="6">
    <source>
        <dbReference type="Pfam" id="PF00149"/>
    </source>
</evidence>
<dbReference type="PANTHER" id="PTHR40942">
    <property type="match status" value="1"/>
</dbReference>
<dbReference type="NCBIfam" id="TIGR00668">
    <property type="entry name" value="apaH"/>
    <property type="match status" value="1"/>
</dbReference>
<gene>
    <name evidence="5" type="primary">apaH</name>
    <name evidence="7" type="ORF">L2725_08375</name>
</gene>
<comment type="function">
    <text evidence="1 5">Hydrolyzes diadenosine 5',5'''-P1,P4-tetraphosphate to yield ADP.</text>
</comment>
<evidence type="ECO:0000256" key="4">
    <source>
        <dbReference type="ARBA" id="ARBA00049417"/>
    </source>
</evidence>
<dbReference type="InterPro" id="IPR029052">
    <property type="entry name" value="Metallo-depent_PP-like"/>
</dbReference>
<comment type="caution">
    <text evidence="7">The sequence shown here is derived from an EMBL/GenBank/DDBJ whole genome shotgun (WGS) entry which is preliminary data.</text>
</comment>
<name>A0ABT0N7J9_9GAMM</name>
<keyword evidence="8" id="KW-1185">Reference proteome</keyword>
<reference evidence="7 8" key="1">
    <citation type="submission" date="2022-01" db="EMBL/GenBank/DDBJ databases">
        <title>Whole genome-based taxonomy of the Shewanellaceae.</title>
        <authorList>
            <person name="Martin-Rodriguez A.J."/>
        </authorList>
    </citation>
    <scope>NUCLEOTIDE SEQUENCE [LARGE SCALE GENOMIC DNA]</scope>
    <source>
        <strain evidence="7 8">DSM 21332</strain>
    </source>
</reference>
<dbReference type="Gene3D" id="3.60.21.10">
    <property type="match status" value="1"/>
</dbReference>
<dbReference type="HAMAP" id="MF_00199">
    <property type="entry name" value="ApaH"/>
    <property type="match status" value="1"/>
</dbReference>
<evidence type="ECO:0000256" key="3">
    <source>
        <dbReference type="ARBA" id="ARBA00022801"/>
    </source>
</evidence>
<evidence type="ECO:0000256" key="2">
    <source>
        <dbReference type="ARBA" id="ARBA00005419"/>
    </source>
</evidence>
<dbReference type="RefSeq" id="WP_249248514.1">
    <property type="nucleotide sequence ID" value="NZ_JAKIKT010000002.1"/>
</dbReference>
<protein>
    <recommendedName>
        <fullName evidence="5">Bis(5'-nucleosyl)-tetraphosphatase, symmetrical</fullName>
        <ecNumber evidence="5">3.6.1.41</ecNumber>
    </recommendedName>
    <alternativeName>
        <fullName evidence="5">Ap4A hydrolase</fullName>
    </alternativeName>
    <alternativeName>
        <fullName evidence="5">Diadenosine 5',5'''-P1,P4-tetraphosphate pyrophosphohydrolase</fullName>
    </alternativeName>
    <alternativeName>
        <fullName evidence="5">Diadenosine tetraphosphatase</fullName>
    </alternativeName>
</protein>
<sequence>MAHYFVGDLQGCYDEFRRLLAKVEFNPSRDQIWAVGDLVARGPGSLDVLRFFAKHEGAAHTVLGNHDLHLLAVQGGLKRAKPSDKLDALLQAEDIRYLIDFVREQPLVHHLPQQDLVVTHAGVPPQWDLDTLLKESAFVSKALKRPDYLTALIAEMYGTDVDTWSPELKGLKRRVYCINALTRMRFLHADGRLDFDCKMPPSSGTQGDLAPWFNFPSSLPETTKIVFGHWAALMGETHSDRFQALDTGCCWGEHMTILHLETGEKITQNALKRS</sequence>
<organism evidence="7 8">
    <name type="scientific">Shewanella corallii</name>
    <dbReference type="NCBI Taxonomy" id="560080"/>
    <lineage>
        <taxon>Bacteria</taxon>
        <taxon>Pseudomonadati</taxon>
        <taxon>Pseudomonadota</taxon>
        <taxon>Gammaproteobacteria</taxon>
        <taxon>Alteromonadales</taxon>
        <taxon>Shewanellaceae</taxon>
        <taxon>Shewanella</taxon>
    </lineage>
</organism>
<accession>A0ABT0N7J9</accession>
<dbReference type="InterPro" id="IPR004617">
    <property type="entry name" value="ApaH"/>
</dbReference>
<dbReference type="NCBIfam" id="NF001204">
    <property type="entry name" value="PRK00166.1"/>
    <property type="match status" value="1"/>
</dbReference>
<dbReference type="GO" id="GO:0008803">
    <property type="term" value="F:bis(5'-nucleosyl)-tetraphosphatase (symmetrical) activity"/>
    <property type="evidence" value="ECO:0007669"/>
    <property type="project" value="UniProtKB-EC"/>
</dbReference>
<evidence type="ECO:0000256" key="1">
    <source>
        <dbReference type="ARBA" id="ARBA00003413"/>
    </source>
</evidence>
<dbReference type="SUPFAM" id="SSF56300">
    <property type="entry name" value="Metallo-dependent phosphatases"/>
    <property type="match status" value="1"/>
</dbReference>
<evidence type="ECO:0000313" key="8">
    <source>
        <dbReference type="Proteomes" id="UP001202831"/>
    </source>
</evidence>
<comment type="similarity">
    <text evidence="2 5">Belongs to the Ap4A hydrolase family.</text>
</comment>
<feature type="domain" description="Calcineurin-like phosphoesterase" evidence="6">
    <location>
        <begin position="5"/>
        <end position="134"/>
    </location>
</feature>
<proteinExistence type="inferred from homology"/>
<dbReference type="CDD" id="cd07422">
    <property type="entry name" value="MPP_ApaH"/>
    <property type="match status" value="1"/>
</dbReference>
<keyword evidence="3 5" id="KW-0378">Hydrolase</keyword>
<dbReference type="EC" id="3.6.1.41" evidence="5"/>
<dbReference type="Pfam" id="PF00149">
    <property type="entry name" value="Metallophos"/>
    <property type="match status" value="1"/>
</dbReference>
<comment type="catalytic activity">
    <reaction evidence="4 5">
        <text>P(1),P(4)-bis(5'-adenosyl) tetraphosphate + H2O = 2 ADP + 2 H(+)</text>
        <dbReference type="Rhea" id="RHEA:24252"/>
        <dbReference type="ChEBI" id="CHEBI:15377"/>
        <dbReference type="ChEBI" id="CHEBI:15378"/>
        <dbReference type="ChEBI" id="CHEBI:58141"/>
        <dbReference type="ChEBI" id="CHEBI:456216"/>
        <dbReference type="EC" id="3.6.1.41"/>
    </reaction>
</comment>
<dbReference type="PIRSF" id="PIRSF000903">
    <property type="entry name" value="B5n-ttraPtase_sm"/>
    <property type="match status" value="1"/>
</dbReference>
<dbReference type="PANTHER" id="PTHR40942:SF4">
    <property type="entry name" value="CYTOCHROME C5"/>
    <property type="match status" value="1"/>
</dbReference>
<dbReference type="InterPro" id="IPR004843">
    <property type="entry name" value="Calcineurin-like_PHP"/>
</dbReference>
<dbReference type="Proteomes" id="UP001202831">
    <property type="component" value="Unassembled WGS sequence"/>
</dbReference>
<dbReference type="EMBL" id="JAKIKT010000002">
    <property type="protein sequence ID" value="MCL2913807.1"/>
    <property type="molecule type" value="Genomic_DNA"/>
</dbReference>
<evidence type="ECO:0000256" key="5">
    <source>
        <dbReference type="HAMAP-Rule" id="MF_00199"/>
    </source>
</evidence>
<evidence type="ECO:0000313" key="7">
    <source>
        <dbReference type="EMBL" id="MCL2913807.1"/>
    </source>
</evidence>